<gene>
    <name evidence="1" type="ORF">IWQ60_000604</name>
</gene>
<dbReference type="SUPFAM" id="SSF64076">
    <property type="entry name" value="MTH938-like"/>
    <property type="match status" value="1"/>
</dbReference>
<reference evidence="1" key="1">
    <citation type="submission" date="2022-07" db="EMBL/GenBank/DDBJ databases">
        <title>Phylogenomic reconstructions and comparative analyses of Kickxellomycotina fungi.</title>
        <authorList>
            <person name="Reynolds N.K."/>
            <person name="Stajich J.E."/>
            <person name="Barry K."/>
            <person name="Grigoriev I.V."/>
            <person name="Crous P."/>
            <person name="Smith M.E."/>
        </authorList>
    </citation>
    <scope>NUCLEOTIDE SEQUENCE</scope>
    <source>
        <strain evidence="1">RSA 861</strain>
    </source>
</reference>
<dbReference type="AlphaFoldDB" id="A0A9W8AMH0"/>
<name>A0A9W8AMH0_9FUNG</name>
<sequence>MSTSLSHKLRHLRVIGARRAYLPCLATSRIMVPAHRSLTPALARAAFHATALRPSGTGVGGSSFVNVYDQMGAQPTLRVESYTPHGFTFTNGARVNGPVLAVGPTVLSWQLPPPPPTAAAASPAGNKVGGSGGGQWSFENWNRDMWKVLEVVTPKPEILVVGTGRTFVPLPADLQKYLRSLGIQLEVTDTRNAFANHGLLTEEGRPVAIAMLPIS</sequence>
<accession>A0A9W8AMH0</accession>
<dbReference type="EMBL" id="JANBPT010000015">
    <property type="protein sequence ID" value="KAJ1930130.1"/>
    <property type="molecule type" value="Genomic_DNA"/>
</dbReference>
<dbReference type="InterPro" id="IPR007523">
    <property type="entry name" value="NDUFAF3/AAMDC"/>
</dbReference>
<keyword evidence="2" id="KW-1185">Reference proteome</keyword>
<dbReference type="Gene3D" id="3.40.1230.10">
    <property type="entry name" value="MTH938-like"/>
    <property type="match status" value="1"/>
</dbReference>
<dbReference type="InterPro" id="IPR036748">
    <property type="entry name" value="MTH938-like_sf"/>
</dbReference>
<dbReference type="Pfam" id="PF04430">
    <property type="entry name" value="DUF498"/>
    <property type="match status" value="1"/>
</dbReference>
<dbReference type="GO" id="GO:0005743">
    <property type="term" value="C:mitochondrial inner membrane"/>
    <property type="evidence" value="ECO:0007669"/>
    <property type="project" value="TreeGrafter"/>
</dbReference>
<dbReference type="PANTHER" id="PTHR21192">
    <property type="entry name" value="NUCLEAR PROTEIN E3-3"/>
    <property type="match status" value="1"/>
</dbReference>
<evidence type="ECO:0008006" key="3">
    <source>
        <dbReference type="Google" id="ProtNLM"/>
    </source>
</evidence>
<proteinExistence type="predicted"/>
<comment type="caution">
    <text evidence="1">The sequence shown here is derived from an EMBL/GenBank/DDBJ whole genome shotgun (WGS) entry which is preliminary data.</text>
</comment>
<dbReference type="PANTHER" id="PTHR21192:SF2">
    <property type="entry name" value="NADH DEHYDROGENASE [UBIQUINONE] 1 ALPHA SUBCOMPLEX ASSEMBLY FACTOR 3"/>
    <property type="match status" value="1"/>
</dbReference>
<organism evidence="1 2">
    <name type="scientific">Tieghemiomyces parasiticus</name>
    <dbReference type="NCBI Taxonomy" id="78921"/>
    <lineage>
        <taxon>Eukaryota</taxon>
        <taxon>Fungi</taxon>
        <taxon>Fungi incertae sedis</taxon>
        <taxon>Zoopagomycota</taxon>
        <taxon>Kickxellomycotina</taxon>
        <taxon>Dimargaritomycetes</taxon>
        <taxon>Dimargaritales</taxon>
        <taxon>Dimargaritaceae</taxon>
        <taxon>Tieghemiomyces</taxon>
    </lineage>
</organism>
<evidence type="ECO:0000313" key="2">
    <source>
        <dbReference type="Proteomes" id="UP001150569"/>
    </source>
</evidence>
<evidence type="ECO:0000313" key="1">
    <source>
        <dbReference type="EMBL" id="KAJ1930130.1"/>
    </source>
</evidence>
<protein>
    <recommendedName>
        <fullName evidence="3">NADH dehydrogenase [ubiquinone] 1 alpha subcomplex assembly factor 3</fullName>
    </recommendedName>
</protein>
<dbReference type="OrthoDB" id="20681at2759"/>
<dbReference type="GO" id="GO:0032981">
    <property type="term" value="P:mitochondrial respiratory chain complex I assembly"/>
    <property type="evidence" value="ECO:0007669"/>
    <property type="project" value="TreeGrafter"/>
</dbReference>
<dbReference type="Proteomes" id="UP001150569">
    <property type="component" value="Unassembled WGS sequence"/>
</dbReference>